<feature type="non-terminal residue" evidence="1">
    <location>
        <position position="93"/>
    </location>
</feature>
<sequence>LFQKMSSGGGITATQVMQIAESRAGPDQILAHDETSSNILLHGENDKIRCENKAMLEVFKNVLCPDFRGPSLVETNANAISKNCVWKTLFSKR</sequence>
<evidence type="ECO:0000313" key="2">
    <source>
        <dbReference type="Proteomes" id="UP000836841"/>
    </source>
</evidence>
<dbReference type="AlphaFoldDB" id="A0AAU9TCI9"/>
<gene>
    <name evidence="1" type="ORF">TAV2_LOCUS24490</name>
</gene>
<organism evidence="1 2">
    <name type="scientific">Thlaspi arvense</name>
    <name type="common">Field penny-cress</name>
    <dbReference type="NCBI Taxonomy" id="13288"/>
    <lineage>
        <taxon>Eukaryota</taxon>
        <taxon>Viridiplantae</taxon>
        <taxon>Streptophyta</taxon>
        <taxon>Embryophyta</taxon>
        <taxon>Tracheophyta</taxon>
        <taxon>Spermatophyta</taxon>
        <taxon>Magnoliopsida</taxon>
        <taxon>eudicotyledons</taxon>
        <taxon>Gunneridae</taxon>
        <taxon>Pentapetalae</taxon>
        <taxon>rosids</taxon>
        <taxon>malvids</taxon>
        <taxon>Brassicales</taxon>
        <taxon>Brassicaceae</taxon>
        <taxon>Thlaspideae</taxon>
        <taxon>Thlaspi</taxon>
    </lineage>
</organism>
<dbReference type="Proteomes" id="UP000836841">
    <property type="component" value="Chromosome 7"/>
</dbReference>
<name>A0AAU9TCI9_THLAR</name>
<protein>
    <submittedName>
        <fullName evidence="1">Uncharacterized protein</fullName>
    </submittedName>
</protein>
<evidence type="ECO:0000313" key="1">
    <source>
        <dbReference type="EMBL" id="CAH2079759.1"/>
    </source>
</evidence>
<reference evidence="1 2" key="1">
    <citation type="submission" date="2022-03" db="EMBL/GenBank/DDBJ databases">
        <authorList>
            <person name="Nunn A."/>
            <person name="Chopra R."/>
            <person name="Nunn A."/>
            <person name="Contreras Garrido A."/>
        </authorList>
    </citation>
    <scope>NUCLEOTIDE SEQUENCE [LARGE SCALE GENOMIC DNA]</scope>
</reference>
<dbReference type="EMBL" id="OU466863">
    <property type="protein sequence ID" value="CAH2079759.1"/>
    <property type="molecule type" value="Genomic_DNA"/>
</dbReference>
<proteinExistence type="predicted"/>
<accession>A0AAU9TCI9</accession>
<keyword evidence="2" id="KW-1185">Reference proteome</keyword>
<feature type="non-terminal residue" evidence="1">
    <location>
        <position position="1"/>
    </location>
</feature>